<comment type="caution">
    <text evidence="2">The sequence shown here is derived from an EMBL/GenBank/DDBJ whole genome shotgun (WGS) entry which is preliminary data.</text>
</comment>
<name>A0AAW9QEU5_9BURK</name>
<accession>A0AAW9QEU5</accession>
<reference evidence="2 3" key="1">
    <citation type="submission" date="2024-02" db="EMBL/GenBank/DDBJ databases">
        <title>Genome sequence of Aquincola sp. MAHUQ-54.</title>
        <authorList>
            <person name="Huq M.A."/>
        </authorList>
    </citation>
    <scope>NUCLEOTIDE SEQUENCE [LARGE SCALE GENOMIC DNA]</scope>
    <source>
        <strain evidence="2 3">MAHUQ-54</strain>
    </source>
</reference>
<dbReference type="EMBL" id="JAZIBG010000036">
    <property type="protein sequence ID" value="MEF7615720.1"/>
    <property type="molecule type" value="Genomic_DNA"/>
</dbReference>
<feature type="compositionally biased region" description="Low complexity" evidence="1">
    <location>
        <begin position="211"/>
        <end position="226"/>
    </location>
</feature>
<dbReference type="Proteomes" id="UP001336250">
    <property type="component" value="Unassembled WGS sequence"/>
</dbReference>
<proteinExistence type="predicted"/>
<dbReference type="RefSeq" id="WP_332291027.1">
    <property type="nucleotide sequence ID" value="NZ_JAZIBG010000036.1"/>
</dbReference>
<dbReference type="AlphaFoldDB" id="A0AAW9QEU5"/>
<keyword evidence="3" id="KW-1185">Reference proteome</keyword>
<evidence type="ECO:0000313" key="3">
    <source>
        <dbReference type="Proteomes" id="UP001336250"/>
    </source>
</evidence>
<evidence type="ECO:0000313" key="2">
    <source>
        <dbReference type="EMBL" id="MEF7615720.1"/>
    </source>
</evidence>
<organism evidence="2 3">
    <name type="scientific">Aquincola agrisoli</name>
    <dbReference type="NCBI Taxonomy" id="3119538"/>
    <lineage>
        <taxon>Bacteria</taxon>
        <taxon>Pseudomonadati</taxon>
        <taxon>Pseudomonadota</taxon>
        <taxon>Betaproteobacteria</taxon>
        <taxon>Burkholderiales</taxon>
        <taxon>Sphaerotilaceae</taxon>
        <taxon>Aquincola</taxon>
    </lineage>
</organism>
<feature type="region of interest" description="Disordered" evidence="1">
    <location>
        <begin position="209"/>
        <end position="228"/>
    </location>
</feature>
<protein>
    <submittedName>
        <fullName evidence="2">3-deoxy-D-arabino-heptulosonate 7-phosphate synthase</fullName>
    </submittedName>
</protein>
<gene>
    <name evidence="2" type="ORF">V4F39_17535</name>
</gene>
<evidence type="ECO:0000256" key="1">
    <source>
        <dbReference type="SAM" id="MobiDB-lite"/>
    </source>
</evidence>
<sequence length="464" mass="48803">MPPARPLCPIDVLRAVPRRYPVPALPASEDEARQAAPAAALAFAIEHARAAMAQQAAPPPALQALFIDALARMIRDALRPEGGDPAVQALVLRHHVPCVREHAALAAQADRDRRAIRSAVDAVAHPAKPRPEAPQPQRQALERLHALASSGAWQALAADVRGLLDAPVAWQQPGIGAGLQRILDAPALQRLQRLDALASDAAVRRHQGLQARQGPAAGTHAAAAHGADTRRRGAVAEAQAAPALQALVDRLNTTAPASARYRAVGSLLVPGRLAAHAERAKTEWDLAVLRQAPPVGDAPAWELCLLVEVKASADAATSDFPRLLRGLALLAGADAAAALPFASRQGELQLRGASLRALAAEADLHRAVLYCCDGPADPAPRLLSAASRMQLLSAPQSLAFAGRVADGQPADLQALVPLWRQLLASPRFEQVLRQYPTLCQVRALMVHVDDLSAAVGAGTDPARQ</sequence>